<dbReference type="PANTHER" id="PTHR19446">
    <property type="entry name" value="REVERSE TRANSCRIPTASES"/>
    <property type="match status" value="1"/>
</dbReference>
<evidence type="ECO:0000256" key="2">
    <source>
        <dbReference type="SAM" id="MobiDB-lite"/>
    </source>
</evidence>
<dbReference type="CDD" id="cd01650">
    <property type="entry name" value="RT_nLTR_like"/>
    <property type="match status" value="1"/>
</dbReference>
<sequence length="285" mass="32692">MPIKQKKPKRNGQILRKVQSSKTKPRGKKKKMNGSTTGTEIETVIKKLPTNKSPGPDGFTGEFYQTFREELTPLLLKLLQKIAKEGILPNSFYEATITLILKPDKDTTQKENYRPISLVNVDAKILKILANHIQQYIKRIVHHDQVEFIPGMQGFFNICKSISVIHHINELKNKNHMILSLDTEKSFDKIQQSFLIKMLQKVGITGTYLNMIKAIYDKPTANMILNGEKLKEFPLRSGTRQGCPLSPLLFNIVLEVLATAIREIKRNKRNPNWKGRSKTHYLQMT</sequence>
<evidence type="ECO:0000313" key="4">
    <source>
        <dbReference type="Ensembl" id="ENSSSCP00030016131.1"/>
    </source>
</evidence>
<evidence type="ECO:0000313" key="5">
    <source>
        <dbReference type="Proteomes" id="UP000694570"/>
    </source>
</evidence>
<dbReference type="PROSITE" id="PS50878">
    <property type="entry name" value="RT_POL"/>
    <property type="match status" value="1"/>
</dbReference>
<dbReference type="AlphaFoldDB" id="A0A8D0W7N8"/>
<evidence type="ECO:0000256" key="1">
    <source>
        <dbReference type="ARBA" id="ARBA00012493"/>
    </source>
</evidence>
<name>A0A8D0W7N8_PIG</name>
<dbReference type="InterPro" id="IPR043502">
    <property type="entry name" value="DNA/RNA_pol_sf"/>
</dbReference>
<dbReference type="GO" id="GO:0003964">
    <property type="term" value="F:RNA-directed DNA polymerase activity"/>
    <property type="evidence" value="ECO:0007669"/>
    <property type="project" value="UniProtKB-EC"/>
</dbReference>
<reference evidence="4" key="1">
    <citation type="submission" date="2025-08" db="UniProtKB">
        <authorList>
            <consortium name="Ensembl"/>
        </authorList>
    </citation>
    <scope>IDENTIFICATION</scope>
</reference>
<organism evidence="4 5">
    <name type="scientific">Sus scrofa</name>
    <name type="common">Pig</name>
    <dbReference type="NCBI Taxonomy" id="9823"/>
    <lineage>
        <taxon>Eukaryota</taxon>
        <taxon>Metazoa</taxon>
        <taxon>Chordata</taxon>
        <taxon>Craniata</taxon>
        <taxon>Vertebrata</taxon>
        <taxon>Euteleostomi</taxon>
        <taxon>Mammalia</taxon>
        <taxon>Eutheria</taxon>
        <taxon>Laurasiatheria</taxon>
        <taxon>Artiodactyla</taxon>
        <taxon>Suina</taxon>
        <taxon>Suidae</taxon>
        <taxon>Sus</taxon>
    </lineage>
</organism>
<feature type="region of interest" description="Disordered" evidence="2">
    <location>
        <begin position="1"/>
        <end position="41"/>
    </location>
</feature>
<dbReference type="InterPro" id="IPR000477">
    <property type="entry name" value="RT_dom"/>
</dbReference>
<accession>A0A8D0W7N8</accession>
<feature type="compositionally biased region" description="Basic residues" evidence="2">
    <location>
        <begin position="1"/>
        <end position="10"/>
    </location>
</feature>
<dbReference type="Ensembl" id="ENSSSCT00030035390.1">
    <property type="protein sequence ID" value="ENSSSCP00030016131.1"/>
    <property type="gene ID" value="ENSSSCG00030025363.1"/>
</dbReference>
<proteinExistence type="predicted"/>
<feature type="domain" description="Reverse transcriptase" evidence="3">
    <location>
        <begin position="81"/>
        <end position="285"/>
    </location>
</feature>
<dbReference type="SUPFAM" id="SSF56672">
    <property type="entry name" value="DNA/RNA polymerases"/>
    <property type="match status" value="1"/>
</dbReference>
<dbReference type="EC" id="2.7.7.49" evidence="1"/>
<feature type="compositionally biased region" description="Basic residues" evidence="2">
    <location>
        <begin position="23"/>
        <end position="32"/>
    </location>
</feature>
<dbReference type="Pfam" id="PF00078">
    <property type="entry name" value="RVT_1"/>
    <property type="match status" value="1"/>
</dbReference>
<protein>
    <recommendedName>
        <fullName evidence="1">RNA-directed DNA polymerase</fullName>
        <ecNumber evidence="1">2.7.7.49</ecNumber>
    </recommendedName>
</protein>
<dbReference type="Proteomes" id="UP000694570">
    <property type="component" value="Unplaced"/>
</dbReference>
<evidence type="ECO:0000259" key="3">
    <source>
        <dbReference type="PROSITE" id="PS50878"/>
    </source>
</evidence>